<dbReference type="InterPro" id="IPR014984">
    <property type="entry name" value="HopJ"/>
</dbReference>
<evidence type="ECO:0000313" key="1">
    <source>
        <dbReference type="EMBL" id="KDN29316.1"/>
    </source>
</evidence>
<dbReference type="EMBL" id="JFFR01000009">
    <property type="protein sequence ID" value="KDN29316.1"/>
    <property type="molecule type" value="Genomic_DNA"/>
</dbReference>
<reference evidence="1 2" key="1">
    <citation type="submission" date="2014-02" db="EMBL/GenBank/DDBJ databases">
        <title>Vibrio fortis Dalian14 Genome Sequencing.</title>
        <authorList>
            <person name="Wang Y."/>
            <person name="Song L."/>
            <person name="Liu G."/>
            <person name="Ding J."/>
        </authorList>
    </citation>
    <scope>NUCLEOTIDE SEQUENCE [LARGE SCALE GENOMIC DNA]</scope>
    <source>
        <strain evidence="1 2">Dalian14</strain>
    </source>
</reference>
<name>A0A066UPF4_9VIBR</name>
<keyword evidence="2" id="KW-1185">Reference proteome</keyword>
<comment type="caution">
    <text evidence="1">The sequence shown here is derived from an EMBL/GenBank/DDBJ whole genome shotgun (WGS) entry which is preliminary data.</text>
</comment>
<gene>
    <name evidence="1" type="ORF">VFDL14_14115</name>
</gene>
<dbReference type="InterPro" id="IPR038604">
    <property type="entry name" value="HopJ_sf"/>
</dbReference>
<protein>
    <submittedName>
        <fullName evidence="1">Type III effector</fullName>
    </submittedName>
</protein>
<evidence type="ECO:0000313" key="2">
    <source>
        <dbReference type="Proteomes" id="UP000027219"/>
    </source>
</evidence>
<accession>A0A066UPF4</accession>
<dbReference type="OrthoDB" id="9790826at2"/>
<dbReference type="Proteomes" id="UP000027219">
    <property type="component" value="Unassembled WGS sequence"/>
</dbReference>
<dbReference type="Gene3D" id="3.20.160.10">
    <property type="entry name" value="vpa0580 domain like"/>
    <property type="match status" value="1"/>
</dbReference>
<organism evidence="1 2">
    <name type="scientific">Vibrio fortis</name>
    <dbReference type="NCBI Taxonomy" id="212667"/>
    <lineage>
        <taxon>Bacteria</taxon>
        <taxon>Pseudomonadati</taxon>
        <taxon>Pseudomonadota</taxon>
        <taxon>Gammaproteobacteria</taxon>
        <taxon>Vibrionales</taxon>
        <taxon>Vibrionaceae</taxon>
        <taxon>Vibrio</taxon>
    </lineage>
</organism>
<dbReference type="Pfam" id="PF08888">
    <property type="entry name" value="HopJ"/>
    <property type="match status" value="1"/>
</dbReference>
<dbReference type="RefSeq" id="WP_032550250.1">
    <property type="nucleotide sequence ID" value="NZ_JBEEAX010000004.1"/>
</dbReference>
<sequence length="114" mass="12911">MELSTFLAKLDNEPESVQFEDTMQVIENGYVFIESEFANGDVVNAAGQNNGSCKIFAFGQLEGLSEQQTLTCFGQYYRHDVLEFPENDDHQNIRNFIKHGWQGVRFSAPALAKK</sequence>
<proteinExistence type="predicted"/>
<dbReference type="AlphaFoldDB" id="A0A066UPF4"/>